<dbReference type="InterPro" id="IPR004394">
    <property type="entry name" value="Iojap/RsfS/C7orf30"/>
</dbReference>
<reference evidence="3" key="1">
    <citation type="submission" date="2015-02" db="EMBL/GenBank/DDBJ databases">
        <title>A novel member of the family Ruminococcaceae isolated from human feces.</title>
        <authorList>
            <person name="Shkoporov A.N."/>
            <person name="Chaplin A.V."/>
            <person name="Motuzova O.V."/>
            <person name="Kafarskaia L.I."/>
            <person name="Khokhlova E.V."/>
            <person name="Efimov B.A."/>
        </authorList>
    </citation>
    <scope>NUCLEOTIDE SEQUENCE [LARGE SCALE GENOMIC DNA]</scope>
    <source>
        <strain evidence="3">585-1</strain>
    </source>
</reference>
<comment type="subcellular location">
    <subcellularLocation>
        <location evidence="2">Cytoplasm</location>
    </subcellularLocation>
</comment>
<accession>A0A0W7TSR4</accession>
<dbReference type="EMBL" id="WMZR01000011">
    <property type="protein sequence ID" value="MTS51855.1"/>
    <property type="molecule type" value="Genomic_DNA"/>
</dbReference>
<dbReference type="SUPFAM" id="SSF81301">
    <property type="entry name" value="Nucleotidyltransferase"/>
    <property type="match status" value="1"/>
</dbReference>
<comment type="subunit">
    <text evidence="2">Interacts with ribosomal protein uL14 (rplN).</text>
</comment>
<dbReference type="NCBIfam" id="TIGR00090">
    <property type="entry name" value="rsfS_iojap_ybeB"/>
    <property type="match status" value="1"/>
</dbReference>
<reference evidence="11 12" key="3">
    <citation type="journal article" date="2019" name="Nat. Med.">
        <title>A library of human gut bacterial isolates paired with longitudinal multiomics data enables mechanistic microbiome research.</title>
        <authorList>
            <person name="Poyet M."/>
            <person name="Groussin M."/>
            <person name="Gibbons S.M."/>
            <person name="Avila-Pacheco J."/>
            <person name="Jiang X."/>
            <person name="Kearney S.M."/>
            <person name="Perrotta A.R."/>
            <person name="Berdy B."/>
            <person name="Zhao S."/>
            <person name="Lieberman T.D."/>
            <person name="Swanson P.K."/>
            <person name="Smith M."/>
            <person name="Roesemann S."/>
            <person name="Alexander J.E."/>
            <person name="Rich S.A."/>
            <person name="Livny J."/>
            <person name="Vlamakis H."/>
            <person name="Clish C."/>
            <person name="Bullock K."/>
            <person name="Deik A."/>
            <person name="Scott J."/>
            <person name="Pierce K.A."/>
            <person name="Xavier R.J."/>
            <person name="Alm E.J."/>
        </authorList>
    </citation>
    <scope>NUCLEOTIDE SEQUENCE [LARGE SCALE GENOMIC DNA]</scope>
    <source>
        <strain evidence="6 12">BIOML-A4</strain>
        <strain evidence="7 11">BIOML-A7</strain>
    </source>
</reference>
<dbReference type="HAMAP" id="MF_01477">
    <property type="entry name" value="Iojap_RsfS"/>
    <property type="match status" value="1"/>
</dbReference>
<gene>
    <name evidence="2 5" type="primary">rsfS</name>
    <name evidence="4" type="ORF">ASJ35_06210</name>
    <name evidence="5" type="ORF">FYJ76_07210</name>
    <name evidence="7" type="ORF">GMD52_09910</name>
    <name evidence="6" type="ORF">GMD59_05805</name>
    <name evidence="3" type="ORF">TQ39_09965</name>
</gene>
<protein>
    <recommendedName>
        <fullName evidence="2">Ribosomal silencing factor RsfS</fullName>
    </recommendedName>
</protein>
<evidence type="ECO:0000313" key="6">
    <source>
        <dbReference type="EMBL" id="MTS26800.1"/>
    </source>
</evidence>
<evidence type="ECO:0000256" key="1">
    <source>
        <dbReference type="ARBA" id="ARBA00010574"/>
    </source>
</evidence>
<dbReference type="GO" id="GO:0090071">
    <property type="term" value="P:negative regulation of ribosome biogenesis"/>
    <property type="evidence" value="ECO:0007669"/>
    <property type="project" value="UniProtKB-UniRule"/>
</dbReference>
<evidence type="ECO:0000313" key="3">
    <source>
        <dbReference type="EMBL" id="KJF39879.1"/>
    </source>
</evidence>
<proteinExistence type="inferred from homology"/>
<accession>A0A0D8IZG3</accession>
<dbReference type="GO" id="GO:0017148">
    <property type="term" value="P:negative regulation of translation"/>
    <property type="evidence" value="ECO:0007669"/>
    <property type="project" value="UniProtKB-UniRule"/>
</dbReference>
<reference evidence="4 9" key="2">
    <citation type="submission" date="2015-10" db="EMBL/GenBank/DDBJ databases">
        <title>A novel member of the family Ruminococcaceae isolated from human faeces.</title>
        <authorList>
            <person name="Shkoporov A.N."/>
            <person name="Chaplin A.V."/>
            <person name="Motuzova O.V."/>
            <person name="Kafarskaia L.I."/>
            <person name="Efimov B.A."/>
        </authorList>
    </citation>
    <scope>NUCLEOTIDE SEQUENCE [LARGE SCALE GENOMIC DNA]</scope>
    <source>
        <strain evidence="4 9">668</strain>
    </source>
</reference>
<dbReference type="Proteomes" id="UP000472755">
    <property type="component" value="Unassembled WGS sequence"/>
</dbReference>
<evidence type="ECO:0000313" key="9">
    <source>
        <dbReference type="Proteomes" id="UP000053433"/>
    </source>
</evidence>
<dbReference type="EMBL" id="WMZU01000006">
    <property type="protein sequence ID" value="MTS26800.1"/>
    <property type="molecule type" value="Genomic_DNA"/>
</dbReference>
<dbReference type="PANTHER" id="PTHR21043">
    <property type="entry name" value="IOJAP SUPERFAMILY ORTHOLOG"/>
    <property type="match status" value="1"/>
</dbReference>
<dbReference type="Pfam" id="PF02410">
    <property type="entry name" value="RsfS"/>
    <property type="match status" value="1"/>
</dbReference>
<dbReference type="GO" id="GO:0005737">
    <property type="term" value="C:cytoplasm"/>
    <property type="evidence" value="ECO:0007669"/>
    <property type="project" value="UniProtKB-SubCell"/>
</dbReference>
<dbReference type="GO" id="GO:0042256">
    <property type="term" value="P:cytosolic ribosome assembly"/>
    <property type="evidence" value="ECO:0007669"/>
    <property type="project" value="UniProtKB-UniRule"/>
</dbReference>
<dbReference type="GeneID" id="42856909"/>
<evidence type="ECO:0000313" key="11">
    <source>
        <dbReference type="Proteomes" id="UP000449193"/>
    </source>
</evidence>
<keyword evidence="8" id="KW-1185">Reference proteome</keyword>
<evidence type="ECO:0000313" key="10">
    <source>
        <dbReference type="Proteomes" id="UP000431913"/>
    </source>
</evidence>
<dbReference type="Proteomes" id="UP000032483">
    <property type="component" value="Unassembled WGS sequence"/>
</dbReference>
<dbReference type="Proteomes" id="UP000431913">
    <property type="component" value="Unassembled WGS sequence"/>
</dbReference>
<dbReference type="GO" id="GO:0043023">
    <property type="term" value="F:ribosomal large subunit binding"/>
    <property type="evidence" value="ECO:0007669"/>
    <property type="project" value="TreeGrafter"/>
</dbReference>
<dbReference type="AlphaFoldDB" id="A0A0D8IZG3"/>
<dbReference type="PATRIC" id="fig|1550024.3.peg.2273"/>
<keyword evidence="2" id="KW-0810">Translation regulation</keyword>
<comment type="function">
    <text evidence="2">Functions as a ribosomal silencing factor. Interacts with ribosomal protein uL14 (rplN), blocking formation of intersubunit bridge B8. Prevents association of the 30S and 50S ribosomal subunits and the formation of functional ribosomes, thus repressing translation.</text>
</comment>
<comment type="caution">
    <text evidence="3">The sequence shown here is derived from an EMBL/GenBank/DDBJ whole genome shotgun (WGS) entry which is preliminary data.</text>
</comment>
<dbReference type="InterPro" id="IPR043519">
    <property type="entry name" value="NT_sf"/>
</dbReference>
<dbReference type="EMBL" id="LMUA01000006">
    <property type="protein sequence ID" value="KUE76868.1"/>
    <property type="molecule type" value="Genomic_DNA"/>
</dbReference>
<dbReference type="Gene3D" id="3.30.460.10">
    <property type="entry name" value="Beta Polymerase, domain 2"/>
    <property type="match status" value="1"/>
</dbReference>
<organism evidence="3 8">
    <name type="scientific">Ruthenibacterium lactatiformans</name>
    <dbReference type="NCBI Taxonomy" id="1550024"/>
    <lineage>
        <taxon>Bacteria</taxon>
        <taxon>Bacillati</taxon>
        <taxon>Bacillota</taxon>
        <taxon>Clostridia</taxon>
        <taxon>Eubacteriales</taxon>
        <taxon>Oscillospiraceae</taxon>
        <taxon>Ruthenibacterium</taxon>
    </lineage>
</organism>
<evidence type="ECO:0000313" key="7">
    <source>
        <dbReference type="EMBL" id="MTS51855.1"/>
    </source>
</evidence>
<keyword evidence="2" id="KW-0678">Repressor</keyword>
<dbReference type="Proteomes" id="UP000449193">
    <property type="component" value="Unassembled WGS sequence"/>
</dbReference>
<dbReference type="Proteomes" id="UP000053433">
    <property type="component" value="Unassembled WGS sequence"/>
</dbReference>
<evidence type="ECO:0000256" key="2">
    <source>
        <dbReference type="HAMAP-Rule" id="MF_01477"/>
    </source>
</evidence>
<dbReference type="EMBL" id="JXXK01000012">
    <property type="protein sequence ID" value="KJF39879.1"/>
    <property type="molecule type" value="Genomic_DNA"/>
</dbReference>
<dbReference type="EMBL" id="VUNJ01000006">
    <property type="protein sequence ID" value="MST91733.1"/>
    <property type="molecule type" value="Genomic_DNA"/>
</dbReference>
<evidence type="ECO:0000313" key="4">
    <source>
        <dbReference type="EMBL" id="KUE76868.1"/>
    </source>
</evidence>
<reference evidence="5 10" key="4">
    <citation type="submission" date="2019-08" db="EMBL/GenBank/DDBJ databases">
        <title>In-depth cultivation of the pig gut microbiome towards novel bacterial diversity and tailored functional studies.</title>
        <authorList>
            <person name="Wylensek D."/>
            <person name="Hitch T.C.A."/>
            <person name="Clavel T."/>
        </authorList>
    </citation>
    <scope>NUCLEOTIDE SEQUENCE [LARGE SCALE GENOMIC DNA]</scope>
    <source>
        <strain evidence="5 10">WCA3-601-WT-6J</strain>
    </source>
</reference>
<comment type="similarity">
    <text evidence="1 2">Belongs to the Iojap/RsfS family.</text>
</comment>
<name>A0A0D8IZG3_9FIRM</name>
<evidence type="ECO:0000313" key="8">
    <source>
        <dbReference type="Proteomes" id="UP000032483"/>
    </source>
</evidence>
<keyword evidence="2" id="KW-0963">Cytoplasm</keyword>
<evidence type="ECO:0000313" key="5">
    <source>
        <dbReference type="EMBL" id="MST91733.1"/>
    </source>
</evidence>
<evidence type="ECO:0000313" key="12">
    <source>
        <dbReference type="Proteomes" id="UP000472755"/>
    </source>
</evidence>
<dbReference type="RefSeq" id="WP_009322491.1">
    <property type="nucleotide sequence ID" value="NZ_CAOJUJ010000014.1"/>
</dbReference>
<sequence length="117" mass="13387">MESKELAMQIAKLLDSKKATRVKVLKVRDLTVLADYFVIASGTSSTHVKSLAEEVEFQFKEKGVAPIRTEGFNTQNWFILDYANVIVHVFSPDARDYYDLDHLWADGEDVPMDFIEE</sequence>
<dbReference type="PANTHER" id="PTHR21043:SF0">
    <property type="entry name" value="MITOCHONDRIAL ASSEMBLY OF RIBOSOMAL LARGE SUBUNIT PROTEIN 1"/>
    <property type="match status" value="1"/>
</dbReference>